<keyword evidence="1" id="KW-1133">Transmembrane helix</keyword>
<evidence type="ECO:0000256" key="1">
    <source>
        <dbReference type="SAM" id="Phobius"/>
    </source>
</evidence>
<dbReference type="EMBL" id="JBHULV010000057">
    <property type="protein sequence ID" value="MFD2733575.1"/>
    <property type="molecule type" value="Genomic_DNA"/>
</dbReference>
<protein>
    <submittedName>
        <fullName evidence="4">FecR family protein</fullName>
    </submittedName>
</protein>
<dbReference type="PIRSF" id="PIRSF018266">
    <property type="entry name" value="FecR"/>
    <property type="match status" value="1"/>
</dbReference>
<dbReference type="InterPro" id="IPR032508">
    <property type="entry name" value="FecR_C"/>
</dbReference>
<evidence type="ECO:0000313" key="4">
    <source>
        <dbReference type="EMBL" id="MFD2733575.1"/>
    </source>
</evidence>
<reference evidence="5" key="1">
    <citation type="journal article" date="2019" name="Int. J. Syst. Evol. Microbiol.">
        <title>The Global Catalogue of Microorganisms (GCM) 10K type strain sequencing project: providing services to taxonomists for standard genome sequencing and annotation.</title>
        <authorList>
            <consortium name="The Broad Institute Genomics Platform"/>
            <consortium name="The Broad Institute Genome Sequencing Center for Infectious Disease"/>
            <person name="Wu L."/>
            <person name="Ma J."/>
        </authorList>
    </citation>
    <scope>NUCLEOTIDE SEQUENCE [LARGE SCALE GENOMIC DNA]</scope>
    <source>
        <strain evidence="5">KCTC 42456</strain>
    </source>
</reference>
<keyword evidence="5" id="KW-1185">Reference proteome</keyword>
<keyword evidence="1" id="KW-0472">Membrane</keyword>
<evidence type="ECO:0000259" key="2">
    <source>
        <dbReference type="Pfam" id="PF04773"/>
    </source>
</evidence>
<dbReference type="Proteomes" id="UP001597546">
    <property type="component" value="Unassembled WGS sequence"/>
</dbReference>
<organism evidence="4 5">
    <name type="scientific">Pedobacter alpinus</name>
    <dbReference type="NCBI Taxonomy" id="1590643"/>
    <lineage>
        <taxon>Bacteria</taxon>
        <taxon>Pseudomonadati</taxon>
        <taxon>Bacteroidota</taxon>
        <taxon>Sphingobacteriia</taxon>
        <taxon>Sphingobacteriales</taxon>
        <taxon>Sphingobacteriaceae</taxon>
        <taxon>Pedobacter</taxon>
    </lineage>
</organism>
<dbReference type="Gene3D" id="2.60.120.1440">
    <property type="match status" value="1"/>
</dbReference>
<keyword evidence="1" id="KW-0812">Transmembrane</keyword>
<proteinExistence type="predicted"/>
<name>A0ABW5TXW4_9SPHI</name>
<feature type="domain" description="Protein FecR C-terminal" evidence="3">
    <location>
        <begin position="247"/>
        <end position="313"/>
    </location>
</feature>
<comment type="caution">
    <text evidence="4">The sequence shown here is derived from an EMBL/GenBank/DDBJ whole genome shotgun (WGS) entry which is preliminary data.</text>
</comment>
<dbReference type="PANTHER" id="PTHR30273">
    <property type="entry name" value="PERIPLASMIC SIGNAL SENSOR AND SIGMA FACTOR ACTIVATOR FECR-RELATED"/>
    <property type="match status" value="1"/>
</dbReference>
<sequence>MIDELIIKCLLEESSETEKLTLKNWLDRDAENQKYFEEMELIWKTSKKLGLQHLEDEDIAWKKFNMRVAETKPKQAKLLKLSWINVAACLIVMLTLSWFTYQQLKSPSQMVGQTLANTKIISLPDGSTVTLNKYTRINFPEKFTGEYRGVKLVAGEAFFSIKPDKDSPFVIQTENTSIRVVGTSFNVKCTDEKTEVTVETGVVEVTKKERSIELKPGEKVVVDDHYSSLQKQNVTDSFYNYYITKEFVANSTPLWRLVEVLNDTYDVKIIIKNERVKNLKLTTTFKDESLESIIDVITETFQLKATKENNLIILQ</sequence>
<feature type="transmembrane region" description="Helical" evidence="1">
    <location>
        <begin position="81"/>
        <end position="101"/>
    </location>
</feature>
<dbReference type="Pfam" id="PF04773">
    <property type="entry name" value="FecR"/>
    <property type="match status" value="1"/>
</dbReference>
<dbReference type="InterPro" id="IPR006860">
    <property type="entry name" value="FecR"/>
</dbReference>
<dbReference type="InterPro" id="IPR012373">
    <property type="entry name" value="Ferrdict_sens_TM"/>
</dbReference>
<evidence type="ECO:0000313" key="5">
    <source>
        <dbReference type="Proteomes" id="UP001597546"/>
    </source>
</evidence>
<evidence type="ECO:0000259" key="3">
    <source>
        <dbReference type="Pfam" id="PF16344"/>
    </source>
</evidence>
<accession>A0ABW5TXW4</accession>
<dbReference type="Gene3D" id="3.55.50.30">
    <property type="match status" value="1"/>
</dbReference>
<dbReference type="PANTHER" id="PTHR30273:SF2">
    <property type="entry name" value="PROTEIN FECR"/>
    <property type="match status" value="1"/>
</dbReference>
<gene>
    <name evidence="4" type="ORF">ACFSSE_17840</name>
</gene>
<dbReference type="RefSeq" id="WP_379045415.1">
    <property type="nucleotide sequence ID" value="NZ_JBHSKW010000054.1"/>
</dbReference>
<feature type="domain" description="FecR protein" evidence="2">
    <location>
        <begin position="121"/>
        <end position="204"/>
    </location>
</feature>
<dbReference type="Pfam" id="PF16344">
    <property type="entry name" value="FecR_C"/>
    <property type="match status" value="1"/>
</dbReference>